<dbReference type="Pfam" id="PF00582">
    <property type="entry name" value="Usp"/>
    <property type="match status" value="1"/>
</dbReference>
<accession>A0A3S0WVU3</accession>
<keyword evidence="4" id="KW-1185">Reference proteome</keyword>
<gene>
    <name evidence="3" type="ORF">EJ913_09565</name>
</gene>
<dbReference type="Proteomes" id="UP000280346">
    <property type="component" value="Unassembled WGS sequence"/>
</dbReference>
<dbReference type="CDD" id="cd00293">
    <property type="entry name" value="USP-like"/>
    <property type="match status" value="1"/>
</dbReference>
<feature type="domain" description="UspA" evidence="2">
    <location>
        <begin position="157"/>
        <end position="281"/>
    </location>
</feature>
<evidence type="ECO:0000313" key="4">
    <source>
        <dbReference type="Proteomes" id="UP000280346"/>
    </source>
</evidence>
<evidence type="ECO:0000256" key="1">
    <source>
        <dbReference type="ARBA" id="ARBA00008791"/>
    </source>
</evidence>
<dbReference type="PANTHER" id="PTHR46268">
    <property type="entry name" value="STRESS RESPONSE PROTEIN NHAX"/>
    <property type="match status" value="1"/>
</dbReference>
<dbReference type="AlphaFoldDB" id="A0A3S0WVU3"/>
<proteinExistence type="inferred from homology"/>
<dbReference type="Gene3D" id="3.40.50.12370">
    <property type="match status" value="1"/>
</dbReference>
<comment type="caution">
    <text evidence="3">The sequence shown here is derived from an EMBL/GenBank/DDBJ whole genome shotgun (WGS) entry which is preliminary data.</text>
</comment>
<dbReference type="OrthoDB" id="9804721at2"/>
<dbReference type="EMBL" id="RZIJ01000006">
    <property type="protein sequence ID" value="RUQ72809.1"/>
    <property type="molecule type" value="Genomic_DNA"/>
</dbReference>
<evidence type="ECO:0000313" key="3">
    <source>
        <dbReference type="EMBL" id="RUQ72809.1"/>
    </source>
</evidence>
<name>A0A3S0WVU3_9PROT</name>
<organism evidence="3 4">
    <name type="scientific">Azospirillum doebereinerae</name>
    <dbReference type="NCBI Taxonomy" id="92933"/>
    <lineage>
        <taxon>Bacteria</taxon>
        <taxon>Pseudomonadati</taxon>
        <taxon>Pseudomonadota</taxon>
        <taxon>Alphaproteobacteria</taxon>
        <taxon>Rhodospirillales</taxon>
        <taxon>Azospirillaceae</taxon>
        <taxon>Azospirillum</taxon>
    </lineage>
</organism>
<reference evidence="3 4" key="1">
    <citation type="submission" date="2018-12" db="EMBL/GenBank/DDBJ databases">
        <authorList>
            <person name="Yang Y."/>
        </authorList>
    </citation>
    <scope>NUCLEOTIDE SEQUENCE [LARGE SCALE GENOMIC DNA]</scope>
    <source>
        <strain evidence="3 4">GSF71</strain>
    </source>
</reference>
<sequence length="282" mass="30938">MTMIKDVCVHLDGTAEDDGRLDHGAMIADLFGAHLVGVYTNKIGVMMFPATDFGGASAEILTEMIADSRRAGDGVEKRLRARCATLPTPMDFRRIDEADYLLGWAVANLARSTDLFVMSRPWGPGKAKRWPDLVESALFDGGRAVYLVPPESKTARMPKTILVGWRDSREATRVLTEALPFLKRASSVILAMVDEHGAPDRFKDVPAAGIVRHLDRHGVKAELRRVSGWTHASDGLLNEARLCGADLLVMGGYGHSRFREWIMGGNSRAILTECTLPVLMAH</sequence>
<dbReference type="PANTHER" id="PTHR46268:SF15">
    <property type="entry name" value="UNIVERSAL STRESS PROTEIN HP_0031"/>
    <property type="match status" value="1"/>
</dbReference>
<dbReference type="InterPro" id="IPR006016">
    <property type="entry name" value="UspA"/>
</dbReference>
<protein>
    <submittedName>
        <fullName evidence="3">Universal stress protein</fullName>
    </submittedName>
</protein>
<dbReference type="SUPFAM" id="SSF52402">
    <property type="entry name" value="Adenine nucleotide alpha hydrolases-like"/>
    <property type="match status" value="2"/>
</dbReference>
<evidence type="ECO:0000259" key="2">
    <source>
        <dbReference type="Pfam" id="PF00582"/>
    </source>
</evidence>
<comment type="similarity">
    <text evidence="1">Belongs to the universal stress protein A family.</text>
</comment>